<evidence type="ECO:0000313" key="12">
    <source>
        <dbReference type="Proteomes" id="UP000753961"/>
    </source>
</evidence>
<name>A0A953LAK8_9BACT</name>
<feature type="domain" description="N-(5'phosphoribosyl) anthranilate isomerase (PRAI)" evidence="10">
    <location>
        <begin position="3"/>
        <end position="198"/>
    </location>
</feature>
<dbReference type="EC" id="5.3.1.24" evidence="3 9"/>
<keyword evidence="8 9" id="KW-0413">Isomerase</keyword>
<keyword evidence="6 9" id="KW-0822">Tryptophan biosynthesis</keyword>
<reference evidence="11" key="1">
    <citation type="submission" date="2021-06" db="EMBL/GenBank/DDBJ databases">
        <title>44 bacteria genomes isolated from Dapeng, Shenzhen.</title>
        <authorList>
            <person name="Zheng W."/>
            <person name="Yu S."/>
            <person name="Huang Y."/>
        </authorList>
    </citation>
    <scope>NUCLEOTIDE SEQUENCE</scope>
    <source>
        <strain evidence="11">DP5N28-2</strain>
    </source>
</reference>
<evidence type="ECO:0000256" key="1">
    <source>
        <dbReference type="ARBA" id="ARBA00001164"/>
    </source>
</evidence>
<dbReference type="GO" id="GO:0000162">
    <property type="term" value="P:L-tryptophan biosynthetic process"/>
    <property type="evidence" value="ECO:0007669"/>
    <property type="project" value="UniProtKB-UniRule"/>
</dbReference>
<evidence type="ECO:0000256" key="7">
    <source>
        <dbReference type="ARBA" id="ARBA00023141"/>
    </source>
</evidence>
<dbReference type="Gene3D" id="3.20.20.70">
    <property type="entry name" value="Aldolase class I"/>
    <property type="match status" value="1"/>
</dbReference>
<keyword evidence="12" id="KW-1185">Reference proteome</keyword>
<dbReference type="InterPro" id="IPR011060">
    <property type="entry name" value="RibuloseP-bd_barrel"/>
</dbReference>
<dbReference type="CDD" id="cd00405">
    <property type="entry name" value="PRAI"/>
    <property type="match status" value="1"/>
</dbReference>
<dbReference type="InterPro" id="IPR044643">
    <property type="entry name" value="TrpF_fam"/>
</dbReference>
<comment type="caution">
    <text evidence="11">The sequence shown here is derived from an EMBL/GenBank/DDBJ whole genome shotgun (WGS) entry which is preliminary data.</text>
</comment>
<dbReference type="SUPFAM" id="SSF51366">
    <property type="entry name" value="Ribulose-phoshate binding barrel"/>
    <property type="match status" value="1"/>
</dbReference>
<dbReference type="PANTHER" id="PTHR42894">
    <property type="entry name" value="N-(5'-PHOSPHORIBOSYL)ANTHRANILATE ISOMERASE"/>
    <property type="match status" value="1"/>
</dbReference>
<dbReference type="HAMAP" id="MF_00135">
    <property type="entry name" value="PRAI"/>
    <property type="match status" value="1"/>
</dbReference>
<evidence type="ECO:0000256" key="6">
    <source>
        <dbReference type="ARBA" id="ARBA00022822"/>
    </source>
</evidence>
<evidence type="ECO:0000256" key="8">
    <source>
        <dbReference type="ARBA" id="ARBA00023235"/>
    </source>
</evidence>
<organism evidence="11 12">
    <name type="scientific">Membranihabitans marinus</name>
    <dbReference type="NCBI Taxonomy" id="1227546"/>
    <lineage>
        <taxon>Bacteria</taxon>
        <taxon>Pseudomonadati</taxon>
        <taxon>Bacteroidota</taxon>
        <taxon>Saprospiria</taxon>
        <taxon>Saprospirales</taxon>
        <taxon>Saprospiraceae</taxon>
        <taxon>Membranihabitans</taxon>
    </lineage>
</organism>
<dbReference type="EMBL" id="JAHVHU010000010">
    <property type="protein sequence ID" value="MBY5958813.1"/>
    <property type="molecule type" value="Genomic_DNA"/>
</dbReference>
<sequence length="202" mass="22709">MKVKVCGMRDPQNIQAAEASGVDLMGFIFYEGSSRFVGAMDPVMTTKVTRVGVFVNEEIERIQHIARQWQLDIIQLHGDESPSFCQQIKNLGLRVVKAFAIDETFDFAQLRDYGDHVDYFLFDTKGTNYGGNGVLFDWALLSKYNEDVPFWLSGGIHPGVTEAISALDLPGLVAVDVNSGFEEEPGYKNIKKLKRFTDEIHH</sequence>
<evidence type="ECO:0000259" key="10">
    <source>
        <dbReference type="Pfam" id="PF00697"/>
    </source>
</evidence>
<gene>
    <name evidence="9" type="primary">trpF</name>
    <name evidence="11" type="ORF">KUV50_11745</name>
</gene>
<keyword evidence="5 9" id="KW-0028">Amino-acid biosynthesis</keyword>
<comment type="similarity">
    <text evidence="9">Belongs to the TrpF family.</text>
</comment>
<dbReference type="PANTHER" id="PTHR42894:SF1">
    <property type="entry name" value="N-(5'-PHOSPHORIBOSYL)ANTHRANILATE ISOMERASE"/>
    <property type="match status" value="1"/>
</dbReference>
<dbReference type="InterPro" id="IPR013785">
    <property type="entry name" value="Aldolase_TIM"/>
</dbReference>
<accession>A0A953LAK8</accession>
<evidence type="ECO:0000256" key="9">
    <source>
        <dbReference type="HAMAP-Rule" id="MF_00135"/>
    </source>
</evidence>
<dbReference type="GO" id="GO:0004640">
    <property type="term" value="F:phosphoribosylanthranilate isomerase activity"/>
    <property type="evidence" value="ECO:0007669"/>
    <property type="project" value="UniProtKB-UniRule"/>
</dbReference>
<dbReference type="AlphaFoldDB" id="A0A953LAK8"/>
<dbReference type="InterPro" id="IPR001240">
    <property type="entry name" value="PRAI_dom"/>
</dbReference>
<dbReference type="Pfam" id="PF00697">
    <property type="entry name" value="PRAI"/>
    <property type="match status" value="1"/>
</dbReference>
<proteinExistence type="inferred from homology"/>
<comment type="pathway">
    <text evidence="2 9">Amino-acid biosynthesis; L-tryptophan biosynthesis; L-tryptophan from chorismate: step 3/5.</text>
</comment>
<keyword evidence="7 9" id="KW-0057">Aromatic amino acid biosynthesis</keyword>
<dbReference type="RefSeq" id="WP_222580351.1">
    <property type="nucleotide sequence ID" value="NZ_JAHVHU010000010.1"/>
</dbReference>
<evidence type="ECO:0000256" key="5">
    <source>
        <dbReference type="ARBA" id="ARBA00022605"/>
    </source>
</evidence>
<dbReference type="Proteomes" id="UP000753961">
    <property type="component" value="Unassembled WGS sequence"/>
</dbReference>
<evidence type="ECO:0000256" key="2">
    <source>
        <dbReference type="ARBA" id="ARBA00004664"/>
    </source>
</evidence>
<evidence type="ECO:0000256" key="4">
    <source>
        <dbReference type="ARBA" id="ARBA00022272"/>
    </source>
</evidence>
<protein>
    <recommendedName>
        <fullName evidence="4 9">N-(5'-phosphoribosyl)anthranilate isomerase</fullName>
        <shortName evidence="9">PRAI</shortName>
        <ecNumber evidence="3 9">5.3.1.24</ecNumber>
    </recommendedName>
</protein>
<evidence type="ECO:0000256" key="3">
    <source>
        <dbReference type="ARBA" id="ARBA00012572"/>
    </source>
</evidence>
<evidence type="ECO:0000313" key="11">
    <source>
        <dbReference type="EMBL" id="MBY5958813.1"/>
    </source>
</evidence>
<comment type="catalytic activity">
    <reaction evidence="1 9">
        <text>N-(5-phospho-beta-D-ribosyl)anthranilate = 1-(2-carboxyphenylamino)-1-deoxy-D-ribulose 5-phosphate</text>
        <dbReference type="Rhea" id="RHEA:21540"/>
        <dbReference type="ChEBI" id="CHEBI:18277"/>
        <dbReference type="ChEBI" id="CHEBI:58613"/>
        <dbReference type="EC" id="5.3.1.24"/>
    </reaction>
</comment>